<evidence type="ECO:0000313" key="10">
    <source>
        <dbReference type="EMBL" id="CAE8629497.1"/>
    </source>
</evidence>
<feature type="region of interest" description="Disordered" evidence="7">
    <location>
        <begin position="516"/>
        <end position="535"/>
    </location>
</feature>
<dbReference type="GO" id="GO:0005524">
    <property type="term" value="F:ATP binding"/>
    <property type="evidence" value="ECO:0007669"/>
    <property type="project" value="UniProtKB-KW"/>
</dbReference>
<evidence type="ECO:0000259" key="9">
    <source>
        <dbReference type="Pfam" id="PF02769"/>
    </source>
</evidence>
<keyword evidence="2" id="KW-0547">Nucleotide-binding</keyword>
<keyword evidence="1" id="KW-0808">Transferase</keyword>
<dbReference type="SUPFAM" id="SSF56042">
    <property type="entry name" value="PurM C-terminal domain-like"/>
    <property type="match status" value="1"/>
</dbReference>
<protein>
    <submittedName>
        <fullName evidence="10">Uncharacterized protein</fullName>
    </submittedName>
</protein>
<reference evidence="10" key="1">
    <citation type="submission" date="2021-02" db="EMBL/GenBank/DDBJ databases">
        <authorList>
            <person name="Dougan E. K."/>
            <person name="Rhodes N."/>
            <person name="Thang M."/>
            <person name="Chan C."/>
        </authorList>
    </citation>
    <scope>NUCLEOTIDE SEQUENCE</scope>
</reference>
<dbReference type="EMBL" id="CAJNNV010029649">
    <property type="protein sequence ID" value="CAE8629497.1"/>
    <property type="molecule type" value="Genomic_DNA"/>
</dbReference>
<dbReference type="GO" id="GO:0005737">
    <property type="term" value="C:cytoplasm"/>
    <property type="evidence" value="ECO:0007669"/>
    <property type="project" value="TreeGrafter"/>
</dbReference>
<feature type="compositionally biased region" description="Polar residues" evidence="7">
    <location>
        <begin position="308"/>
        <end position="320"/>
    </location>
</feature>
<dbReference type="Gene3D" id="3.30.1330.10">
    <property type="entry name" value="PurM-like, N-terminal domain"/>
    <property type="match status" value="1"/>
</dbReference>
<dbReference type="PANTHER" id="PTHR10256:SF0">
    <property type="entry name" value="INACTIVE SELENIDE, WATER DIKINASE-LIKE PROTEIN-RELATED"/>
    <property type="match status" value="1"/>
</dbReference>
<dbReference type="Gene3D" id="3.90.650.10">
    <property type="entry name" value="PurM-like C-terminal domain"/>
    <property type="match status" value="1"/>
</dbReference>
<dbReference type="OrthoDB" id="409395at2759"/>
<evidence type="ECO:0000256" key="1">
    <source>
        <dbReference type="ARBA" id="ARBA00022679"/>
    </source>
</evidence>
<feature type="region of interest" description="Disordered" evidence="7">
    <location>
        <begin position="232"/>
        <end position="323"/>
    </location>
</feature>
<evidence type="ECO:0000256" key="4">
    <source>
        <dbReference type="ARBA" id="ARBA00022840"/>
    </source>
</evidence>
<comment type="caution">
    <text evidence="10">The sequence shown here is derived from an EMBL/GenBank/DDBJ whole genome shotgun (WGS) entry which is preliminary data.</text>
</comment>
<evidence type="ECO:0000256" key="6">
    <source>
        <dbReference type="SAM" id="Coils"/>
    </source>
</evidence>
<dbReference type="Gene3D" id="3.50.50.100">
    <property type="match status" value="1"/>
</dbReference>
<evidence type="ECO:0000256" key="3">
    <source>
        <dbReference type="ARBA" id="ARBA00022777"/>
    </source>
</evidence>
<proteinExistence type="predicted"/>
<keyword evidence="6" id="KW-0175">Coiled coil</keyword>
<evidence type="ECO:0000313" key="11">
    <source>
        <dbReference type="Proteomes" id="UP000654075"/>
    </source>
</evidence>
<dbReference type="Proteomes" id="UP000654075">
    <property type="component" value="Unassembled WGS sequence"/>
</dbReference>
<dbReference type="InterPro" id="IPR036921">
    <property type="entry name" value="PurM-like_N_sf"/>
</dbReference>
<dbReference type="InterPro" id="IPR016188">
    <property type="entry name" value="PurM-like_N"/>
</dbReference>
<dbReference type="Pfam" id="PF00586">
    <property type="entry name" value="AIRS"/>
    <property type="match status" value="1"/>
</dbReference>
<feature type="compositionally biased region" description="Low complexity" evidence="7">
    <location>
        <begin position="243"/>
        <end position="255"/>
    </location>
</feature>
<feature type="domain" description="PurM-like C-terminal" evidence="9">
    <location>
        <begin position="2347"/>
        <end position="2440"/>
    </location>
</feature>
<organism evidence="10 11">
    <name type="scientific">Polarella glacialis</name>
    <name type="common">Dinoflagellate</name>
    <dbReference type="NCBI Taxonomy" id="89957"/>
    <lineage>
        <taxon>Eukaryota</taxon>
        <taxon>Sar</taxon>
        <taxon>Alveolata</taxon>
        <taxon>Dinophyceae</taxon>
        <taxon>Suessiales</taxon>
        <taxon>Suessiaceae</taxon>
        <taxon>Polarella</taxon>
    </lineage>
</organism>
<accession>A0A813GR51</accession>
<dbReference type="SUPFAM" id="SSF55326">
    <property type="entry name" value="PurM N-terminal domain-like"/>
    <property type="match status" value="1"/>
</dbReference>
<keyword evidence="3" id="KW-0418">Kinase</keyword>
<dbReference type="NCBIfam" id="TIGR00476">
    <property type="entry name" value="selD"/>
    <property type="match status" value="1"/>
</dbReference>
<dbReference type="PANTHER" id="PTHR10256">
    <property type="entry name" value="SELENIDE, WATER DIKINASE"/>
    <property type="match status" value="1"/>
</dbReference>
<evidence type="ECO:0000256" key="7">
    <source>
        <dbReference type="SAM" id="MobiDB-lite"/>
    </source>
</evidence>
<feature type="domain" description="PurM-like N-terminal" evidence="8">
    <location>
        <begin position="2236"/>
        <end position="2333"/>
    </location>
</feature>
<dbReference type="GO" id="GO:0004756">
    <property type="term" value="F:selenide, water dikinase activity"/>
    <property type="evidence" value="ECO:0007669"/>
    <property type="project" value="TreeGrafter"/>
</dbReference>
<dbReference type="InterPro" id="IPR004536">
    <property type="entry name" value="SPS/SelD"/>
</dbReference>
<evidence type="ECO:0000256" key="2">
    <source>
        <dbReference type="ARBA" id="ARBA00022741"/>
    </source>
</evidence>
<dbReference type="InterPro" id="IPR036676">
    <property type="entry name" value="PurM-like_C_sf"/>
</dbReference>
<gene>
    <name evidence="10" type="ORF">PGLA1383_LOCUS45966</name>
</gene>
<keyword evidence="4" id="KW-0067">ATP-binding</keyword>
<dbReference type="Pfam" id="PF02769">
    <property type="entry name" value="AIRS_C"/>
    <property type="match status" value="1"/>
</dbReference>
<evidence type="ECO:0000256" key="5">
    <source>
        <dbReference type="ARBA" id="ARBA00023266"/>
    </source>
</evidence>
<dbReference type="GO" id="GO:0016260">
    <property type="term" value="P:selenocysteine biosynthetic process"/>
    <property type="evidence" value="ECO:0007669"/>
    <property type="project" value="TreeGrafter"/>
</dbReference>
<dbReference type="InterPro" id="IPR010918">
    <property type="entry name" value="PurM-like_C_dom"/>
</dbReference>
<feature type="coiled-coil region" evidence="6">
    <location>
        <begin position="371"/>
        <end position="398"/>
    </location>
</feature>
<keyword evidence="11" id="KW-1185">Reference proteome</keyword>
<keyword evidence="5" id="KW-0711">Selenium</keyword>
<name>A0A813GR51_POLGL</name>
<sequence>MRDLDLEKDAGGFLLVETSLQARKKGGDVLPNFFAAGDCCSIRDHPRPKAGVFAVMAGMPLSKNIRAALEGRPMVEYLPQKEYLGMIGLGSRSAVASKADVALQADWLWDLKAVPQKRSPKLCCHALHWEVTAEANESFGQWTKCKDVAKIAGSEALQLLAKVLTGAIQRLQVEQPVHRNPEVLLCPGLRLDCLRGRQLGIGIPGGYVLPAAGGLDSLKPIQAGHWQNSAASGLNAQGRHSSSRSASRSRQASRQLPAHLQSPAKKAAELPRPSFGTPTLSEAGVSQAEPGRSPGGADAQDACAEPGTASSSGPSQSEQPDMTAAAASLWKAVTVLSELCSDHKLEIPQDLLKEAKDLLKPKVAPPVPAQLHTQANKLQRAQKRKQGLQDRMARHQLEWTKYMAELQEHHVARVKQYAEMRNRLALHLKEAVTQEKAAKEAIAFLSATDAEHFHADQHEEAMEQDHEKAQEDPYSTLLPETSLGAVLEAALAEAGDPDGATMSAVAQAKRAQTFAAFRSSSTRRRTTEPGAMPEDVPVFREGEEEEEELIGEEVSSGQEDSCAADCGERLGTDVPCRPPRWHRGVPRLGAPRCSAEPCQAWMLGTGAAELGRVGLGLPMPLFASQGSLEWFEGYLSNFDCFAKRFGTWIARFGNPAPDVAIQLPASRPGPGFPDVAVQLPAGPLRHSVLFGSSPWSRVRRKGREKEPLSGGSKVQLCLEELIGEEVSSGQEDSCAADCGESAEPCQAWMLGTGTAELGRVGLGLPMPLFPTAGPLRRTMLFGSSPWSRARRKGREEEPFSGGSKVQLCLEELIGEEVSSRQEDAACPAVGTLVTADFGEVVESGRTLRKLKLMSGTHWPKVFARSWNDFEYGKVQELSGLRPFAEIALKLVQPFDASSVHRYHVHPDGSAGSDQEGNRQCAWAVVVIAEMYVKGQHVFAFVGAFGGPVREVEHFEPSQGREDVQNLPEGFLGAQAGTNIAAELQGIVWAALWELSRGEQWRTVIHPDCVPAIQIASKLVESRVHPVLTSISQMVTVENGVLLLSAPVTKPDVQQLFPKQREAQVSERGAKEVVIDTKVLSGNVLTFGERFGKETSCRMIPGRTADIAQQLQKAGCSLAGFQEARTLPGVAVLNDFYVLSSGATARRSHGCELWASLTVPYGTAGGQPMFFKPTDFTVVVAEHDAMLVVVQIAGRSWLCVIGHAPHALSGHRRIDSWWRKLGAQVNRFGRGMPTLAFLDANAVVGCIQTASIGEQGQETETFAGSCFRAFLESHRLIAPATFGQWHEGSSATWVHPGGPCEGRRAQKAQVKTYERSLIQDPARVQQFKEGLAKLPVIPWAVDVDTHLRQAMQHVQNLTAICFPVQKTVKQQPWMMPGTWALIVQKREQISIRRTAVSSRQHYRLVIAFGAWSNKVGTKVSNLDCAAVASKLRQEVVTIEFATFRMQKLHVLVIKSARKDKQVYIDAVAQEAAAAAGAHDHKQLHQKLFCFRRNTAGKRCRPFQRPLPRVLLEDGEPAATQKIAADRWQRHFAEMEAGVIQDFSAFATGALDRTSYELPEDIDIEVQCANFLHPLYLKCSLFAVEPLKWKGGCLLSLFKGKGDTAECGNSRAILISGVLGKALHRAARKRLIGLLQPYALETQLGGIRGGGTDMVAQVVRAFIHSVKVRKVCGAAIFADILSAFYRVIRSIVMPLPCNDAGISWLLDKLRVPPEAIHVLRERMSQPPILQDRGASPHLQKLVGSCHQDTYFQVKGTEAIASTAAGTRPGDPYGDVLFSFLIAECFKDVRVKLESAGLQYEAPWDGQRLPVVTGAVDRCAVPADPSYFDDFVRLVEARTPEALIAKTQAILGVLDDAMLARGLQLNFKAGKTGVMFRFAGPGAVEARKQVFIQQKNKLTFSSALRGQQVAEVVQCYRHVGSEAQSNGSNRRDLFCRRGMAHSALLPMQKQVYANRAFSVESRLSLLGSFVHSRLYYNVHVWCHVTASDRAGLHRATMSGYRVVARAHDQGGEDYRTSDVSILEAIGATRPAVLLSARRLGYLPRMLNQAPGCLFAFLQHTAGEETSWHAQLQNDIDWMRQALFQNEIPDVLSEPHEFFGFVEAKPKHWQGLIRSAVKRDRAFHNEQARCSRTAKHILELGQQRSLFQSEVQPVEQVSEERVEAVGAEGGGGRCTAARRTGDIQSHVEWQQQGEGAAPPNETWKAARLHEGGHVGSVGRAPEGAFTSLRFCKMDTSFQCASDGVSDRTATEDACDPYVFGRIAALHALSDCFAMVAQAQTALALCTISLGSDEVMSEDLFQIIAGANRELVAAGCTLAGGHTTEGPEPGFGLCVTGVADDLDMLMKKGGLKPGDALILTKPLGTGCLFAGETQQRARGQLVSAALRSMLRSNEPAAQIARLQGSRTCTDVTGFGLAGHLLEMCKASEGIAVSLWLDQVPVLDGAEALVTEGIMSSLQPANFRSRRGIANEARSAITKVR</sequence>
<evidence type="ECO:0000259" key="8">
    <source>
        <dbReference type="Pfam" id="PF00586"/>
    </source>
</evidence>